<dbReference type="HAMAP" id="MF_00582">
    <property type="entry name" value="UPF0215"/>
    <property type="match status" value="1"/>
</dbReference>
<dbReference type="Pfam" id="PF01949">
    <property type="entry name" value="Endo_dU"/>
    <property type="match status" value="1"/>
</dbReference>
<gene>
    <name evidence="2" type="ORF">ENO77_00620</name>
</gene>
<proteinExistence type="inferred from homology"/>
<dbReference type="InterPro" id="IPR002802">
    <property type="entry name" value="Endo_dU"/>
</dbReference>
<dbReference type="PIRSF" id="PIRSF006380">
    <property type="entry name" value="UCP006380"/>
    <property type="match status" value="1"/>
</dbReference>
<dbReference type="PANTHER" id="PTHR39518:SF2">
    <property type="entry name" value="UPF0215 PROTEIN MJ1150"/>
    <property type="match status" value="1"/>
</dbReference>
<comment type="caution">
    <text evidence="2">The sequence shown here is derived from an EMBL/GenBank/DDBJ whole genome shotgun (WGS) entry which is preliminary data.</text>
</comment>
<accession>A0A7C2ZNH9</accession>
<evidence type="ECO:0000313" key="2">
    <source>
        <dbReference type="EMBL" id="HEW52678.1"/>
    </source>
</evidence>
<sequence length="209" mass="23472">MTHTLDGCFLGIDDGYFDIAYKKARLGHRTVLAGAVVCNNAFENLFLDVVTVDGLDALSVASRIVEKTVALHDIKAVFLDGVTYAGFNIIDPDRLYAISSIPIVVVFRHKLELEKVREALVNHFHDYKYRYGVIKKTYARSFELHLTHIPTTIRVYAVGLNSDRVGKLLLKLCGIFADPLPLRIADKIASALGKIYVGQYFKEKRNEIN</sequence>
<reference evidence="2" key="1">
    <citation type="journal article" date="2020" name="mSystems">
        <title>Genome- and Community-Level Interaction Insights into Carbon Utilization and Element Cycling Functions of Hydrothermarchaeota in Hydrothermal Sediment.</title>
        <authorList>
            <person name="Zhou Z."/>
            <person name="Liu Y."/>
            <person name="Xu W."/>
            <person name="Pan J."/>
            <person name="Luo Z.H."/>
            <person name="Li M."/>
        </authorList>
    </citation>
    <scope>NUCLEOTIDE SEQUENCE [LARGE SCALE GENOMIC DNA]</scope>
    <source>
        <strain evidence="2">SpSt-16</strain>
    </source>
</reference>
<organism evidence="2">
    <name type="scientific">Ignisphaera aggregans</name>
    <dbReference type="NCBI Taxonomy" id="334771"/>
    <lineage>
        <taxon>Archaea</taxon>
        <taxon>Thermoproteota</taxon>
        <taxon>Thermoprotei</taxon>
        <taxon>Desulfurococcales</taxon>
        <taxon>Desulfurococcaceae</taxon>
        <taxon>Ignisphaera</taxon>
    </lineage>
</organism>
<name>A0A7C2ZNH9_9CREN</name>
<dbReference type="Gene3D" id="3.30.2170.10">
    <property type="entry name" value="archaeoglobus fulgidus dsm 4304 superfamily"/>
    <property type="match status" value="1"/>
</dbReference>
<evidence type="ECO:0000256" key="1">
    <source>
        <dbReference type="HAMAP-Rule" id="MF_00582"/>
    </source>
</evidence>
<dbReference type="PANTHER" id="PTHR39518">
    <property type="entry name" value="UPF0215 PROTEIN MJ1150"/>
    <property type="match status" value="1"/>
</dbReference>
<protein>
    <recommendedName>
        <fullName evidence="1">UPF0215 protein ENO77_00620</fullName>
    </recommendedName>
</protein>
<dbReference type="EMBL" id="DSGT01000002">
    <property type="protein sequence ID" value="HEW52678.1"/>
    <property type="molecule type" value="Genomic_DNA"/>
</dbReference>
<comment type="similarity">
    <text evidence="1">Belongs to the UPF0215 family.</text>
</comment>
<dbReference type="AlphaFoldDB" id="A0A7C2ZNH9"/>